<accession>A0A1F6M8R8</accession>
<protein>
    <submittedName>
        <fullName evidence="1">Uncharacterized protein</fullName>
    </submittedName>
</protein>
<dbReference type="AlphaFoldDB" id="A0A1F6M8R8"/>
<dbReference type="EMBL" id="MFQD01000018">
    <property type="protein sequence ID" value="OGH68052.1"/>
    <property type="molecule type" value="Genomic_DNA"/>
</dbReference>
<reference evidence="1 2" key="1">
    <citation type="journal article" date="2016" name="Nat. Commun.">
        <title>Thousands of microbial genomes shed light on interconnected biogeochemical processes in an aquifer system.</title>
        <authorList>
            <person name="Anantharaman K."/>
            <person name="Brown C.T."/>
            <person name="Hug L.A."/>
            <person name="Sharon I."/>
            <person name="Castelle C.J."/>
            <person name="Probst A.J."/>
            <person name="Thomas B.C."/>
            <person name="Singh A."/>
            <person name="Wilkins M.J."/>
            <person name="Karaoz U."/>
            <person name="Brodie E.L."/>
            <person name="Williams K.H."/>
            <person name="Hubbard S.S."/>
            <person name="Banfield J.F."/>
        </authorList>
    </citation>
    <scope>NUCLEOTIDE SEQUENCE [LARGE SCALE GENOMIC DNA]</scope>
</reference>
<evidence type="ECO:0000313" key="2">
    <source>
        <dbReference type="Proteomes" id="UP000176532"/>
    </source>
</evidence>
<dbReference type="Proteomes" id="UP000176532">
    <property type="component" value="Unassembled WGS sequence"/>
</dbReference>
<name>A0A1F6M8R8_9BACT</name>
<proteinExistence type="predicted"/>
<dbReference type="STRING" id="1798682.A3C15_00665"/>
<gene>
    <name evidence="1" type="ORF">A3C15_00665</name>
</gene>
<sequence>MMQKIRDFFGYKAKKQFSLHELLTPESTPEKEAFLGRIIERVNEDQRDVIEKAKQIKTSAS</sequence>
<evidence type="ECO:0000313" key="1">
    <source>
        <dbReference type="EMBL" id="OGH68052.1"/>
    </source>
</evidence>
<organism evidence="1 2">
    <name type="scientific">Candidatus Magasanikbacteria bacterium RIFCSPHIGHO2_02_FULL_50_9b</name>
    <dbReference type="NCBI Taxonomy" id="1798682"/>
    <lineage>
        <taxon>Bacteria</taxon>
        <taxon>Candidatus Magasanikiibacteriota</taxon>
    </lineage>
</organism>
<comment type="caution">
    <text evidence="1">The sequence shown here is derived from an EMBL/GenBank/DDBJ whole genome shotgun (WGS) entry which is preliminary data.</text>
</comment>